<dbReference type="RefSeq" id="WP_108633673.1">
    <property type="nucleotide sequence ID" value="NZ_DAMCKI010000002.1"/>
</dbReference>
<name>A0A363NX87_9SPHI</name>
<proteinExistence type="predicted"/>
<dbReference type="Pfam" id="PF13376">
    <property type="entry name" value="OmdA"/>
    <property type="match status" value="1"/>
</dbReference>
<dbReference type="Gene3D" id="3.90.1150.200">
    <property type="match status" value="1"/>
</dbReference>
<sequence>MNLKAAHFFENASRWNEEFNLLRKIVTENKALVEDYKWMHPCYTFEGKNVVLIHGFKDYCALLFHKGVLLKDPKQLLIQQTENVQSGRQLRFTSIEQIINLSETIADYIQEAITVEKSGAKVIMRKTEDYPIPDEFARALNEDKELKAAFSSLTPGRQKGYLFYFNQAKQAKTRESRIEKYYQHILDGKGIDD</sequence>
<comment type="caution">
    <text evidence="2">The sequence shown here is derived from an EMBL/GenBank/DDBJ whole genome shotgun (WGS) entry which is preliminary data.</text>
</comment>
<dbReference type="AlphaFoldDB" id="A0A363NX87"/>
<dbReference type="Pfam" id="PF08818">
    <property type="entry name" value="DUF1801"/>
    <property type="match status" value="1"/>
</dbReference>
<dbReference type="OrthoDB" id="214150at2"/>
<accession>A0A363NX87</accession>
<dbReference type="SUPFAM" id="SSF159888">
    <property type="entry name" value="YdhG-like"/>
    <property type="match status" value="1"/>
</dbReference>
<protein>
    <recommendedName>
        <fullName evidence="1">YdhG-like domain-containing protein</fullName>
    </recommendedName>
</protein>
<reference evidence="2 3" key="1">
    <citation type="submission" date="2018-04" db="EMBL/GenBank/DDBJ databases">
        <title>Sphingobacterium sp. M46 Genome.</title>
        <authorList>
            <person name="Cheng J."/>
            <person name="Li Y."/>
        </authorList>
    </citation>
    <scope>NUCLEOTIDE SEQUENCE [LARGE SCALE GENOMIC DNA]</scope>
    <source>
        <strain evidence="2 3">M46</strain>
    </source>
</reference>
<gene>
    <name evidence="2" type="ORF">DCO56_10480</name>
</gene>
<evidence type="ECO:0000313" key="2">
    <source>
        <dbReference type="EMBL" id="PUV25340.1"/>
    </source>
</evidence>
<evidence type="ECO:0000313" key="3">
    <source>
        <dbReference type="Proteomes" id="UP000250831"/>
    </source>
</evidence>
<organism evidence="2 3">
    <name type="scientific">Sphingobacterium athyrii</name>
    <dbReference type="NCBI Taxonomy" id="2152717"/>
    <lineage>
        <taxon>Bacteria</taxon>
        <taxon>Pseudomonadati</taxon>
        <taxon>Bacteroidota</taxon>
        <taxon>Sphingobacteriia</taxon>
        <taxon>Sphingobacteriales</taxon>
        <taxon>Sphingobacteriaceae</taxon>
        <taxon>Sphingobacterium</taxon>
    </lineage>
</organism>
<dbReference type="InterPro" id="IPR016786">
    <property type="entry name" value="YdeI_bac"/>
</dbReference>
<feature type="domain" description="YdhG-like" evidence="1">
    <location>
        <begin position="15"/>
        <end position="113"/>
    </location>
</feature>
<evidence type="ECO:0000259" key="1">
    <source>
        <dbReference type="Pfam" id="PF08818"/>
    </source>
</evidence>
<dbReference type="Proteomes" id="UP000250831">
    <property type="component" value="Unassembled WGS sequence"/>
</dbReference>
<keyword evidence="3" id="KW-1185">Reference proteome</keyword>
<dbReference type="EMBL" id="QCXX01000002">
    <property type="protein sequence ID" value="PUV25340.1"/>
    <property type="molecule type" value="Genomic_DNA"/>
</dbReference>
<dbReference type="PIRSF" id="PIRSF021308">
    <property type="entry name" value="UCP021308"/>
    <property type="match status" value="1"/>
</dbReference>
<dbReference type="InterPro" id="IPR014922">
    <property type="entry name" value="YdhG-like"/>
</dbReference>